<evidence type="ECO:0000256" key="1">
    <source>
        <dbReference type="SAM" id="SignalP"/>
    </source>
</evidence>
<dbReference type="OrthoDB" id="623670at2759"/>
<dbReference type="Gene3D" id="2.40.40.10">
    <property type="entry name" value="RlpA-like domain"/>
    <property type="match status" value="1"/>
</dbReference>
<dbReference type="AlphaFoldDB" id="A0A4Y7QES4"/>
<dbReference type="VEuPathDB" id="FungiDB:BD410DRAFT_837233"/>
<feature type="domain" description="Expansin-like EG45" evidence="2">
    <location>
        <begin position="99"/>
        <end position="191"/>
    </location>
</feature>
<keyword evidence="1" id="KW-0732">Signal</keyword>
<keyword evidence="4" id="KW-1185">Reference proteome</keyword>
<dbReference type="PROSITE" id="PS50842">
    <property type="entry name" value="EXPANSIN_EG45"/>
    <property type="match status" value="1"/>
</dbReference>
<evidence type="ECO:0000259" key="2">
    <source>
        <dbReference type="PROSITE" id="PS50842"/>
    </source>
</evidence>
<dbReference type="InterPro" id="IPR036908">
    <property type="entry name" value="RlpA-like_sf"/>
</dbReference>
<sequence length="191" mass="19416">MVAFTYLSAVAAFFASVSTVYGASGITTFNDYGTQTGVACSGYKPTNSQGSNIYAAAIGDLSPVWTGPKCQGSLDPKKCNGHGGCTNCAGPACPGQGTCGKCFNIKCTGPLNGETSGKCSGKTVKVKVVDACPSEHPLNYCKTPAFGGTTPALGSCEAPGVNQFDIATSARAALSSYKYNLYIDIEGPVAC</sequence>
<dbReference type="InterPro" id="IPR007112">
    <property type="entry name" value="Expansin/allergen_DPBB_dom"/>
</dbReference>
<dbReference type="SUPFAM" id="SSF50685">
    <property type="entry name" value="Barwin-like endoglucanases"/>
    <property type="match status" value="1"/>
</dbReference>
<dbReference type="Proteomes" id="UP000294933">
    <property type="component" value="Unassembled WGS sequence"/>
</dbReference>
<evidence type="ECO:0000313" key="4">
    <source>
        <dbReference type="Proteomes" id="UP000294933"/>
    </source>
</evidence>
<feature type="chain" id="PRO_5021490650" description="Expansin-like EG45 domain-containing protein" evidence="1">
    <location>
        <begin position="26"/>
        <end position="191"/>
    </location>
</feature>
<dbReference type="EMBL" id="ML170163">
    <property type="protein sequence ID" value="TDL25771.1"/>
    <property type="molecule type" value="Genomic_DNA"/>
</dbReference>
<organism evidence="3 4">
    <name type="scientific">Rickenella mellea</name>
    <dbReference type="NCBI Taxonomy" id="50990"/>
    <lineage>
        <taxon>Eukaryota</taxon>
        <taxon>Fungi</taxon>
        <taxon>Dikarya</taxon>
        <taxon>Basidiomycota</taxon>
        <taxon>Agaricomycotina</taxon>
        <taxon>Agaricomycetes</taxon>
        <taxon>Hymenochaetales</taxon>
        <taxon>Rickenellaceae</taxon>
        <taxon>Rickenella</taxon>
    </lineage>
</organism>
<gene>
    <name evidence="3" type="ORF">BD410DRAFT_837233</name>
</gene>
<protein>
    <recommendedName>
        <fullName evidence="2">Expansin-like EG45 domain-containing protein</fullName>
    </recommendedName>
</protein>
<accession>A0A4Y7QES4</accession>
<evidence type="ECO:0000313" key="3">
    <source>
        <dbReference type="EMBL" id="TDL25771.1"/>
    </source>
</evidence>
<name>A0A4Y7QES4_9AGAM</name>
<reference evidence="3 4" key="1">
    <citation type="submission" date="2018-06" db="EMBL/GenBank/DDBJ databases">
        <title>A transcriptomic atlas of mushroom development highlights an independent origin of complex multicellularity.</title>
        <authorList>
            <consortium name="DOE Joint Genome Institute"/>
            <person name="Krizsan K."/>
            <person name="Almasi E."/>
            <person name="Merenyi Z."/>
            <person name="Sahu N."/>
            <person name="Viragh M."/>
            <person name="Koszo T."/>
            <person name="Mondo S."/>
            <person name="Kiss B."/>
            <person name="Balint B."/>
            <person name="Kues U."/>
            <person name="Barry K."/>
            <person name="Hegedus J.C."/>
            <person name="Henrissat B."/>
            <person name="Johnson J."/>
            <person name="Lipzen A."/>
            <person name="Ohm R."/>
            <person name="Nagy I."/>
            <person name="Pangilinan J."/>
            <person name="Yan J."/>
            <person name="Xiong Y."/>
            <person name="Grigoriev I.V."/>
            <person name="Hibbett D.S."/>
            <person name="Nagy L.G."/>
        </authorList>
    </citation>
    <scope>NUCLEOTIDE SEQUENCE [LARGE SCALE GENOMIC DNA]</scope>
    <source>
        <strain evidence="3 4">SZMC22713</strain>
    </source>
</reference>
<proteinExistence type="predicted"/>
<feature type="signal peptide" evidence="1">
    <location>
        <begin position="1"/>
        <end position="25"/>
    </location>
</feature>